<evidence type="ECO:0000256" key="4">
    <source>
        <dbReference type="ARBA" id="ARBA00022670"/>
    </source>
</evidence>
<protein>
    <recommendedName>
        <fullName evidence="15">ATP-dependent zinc metalloprotease FtsH</fullName>
        <ecNumber evidence="15">3.4.24.-</ecNumber>
    </recommendedName>
</protein>
<evidence type="ECO:0000256" key="13">
    <source>
        <dbReference type="ARBA" id="ARBA00023136"/>
    </source>
</evidence>
<keyword evidence="19" id="KW-0131">Cell cycle</keyword>
<dbReference type="FunFam" id="1.10.8.60:FF:000001">
    <property type="entry name" value="ATP-dependent zinc metalloprotease FtsH"/>
    <property type="match status" value="1"/>
</dbReference>
<evidence type="ECO:0000256" key="12">
    <source>
        <dbReference type="ARBA" id="ARBA00023049"/>
    </source>
</evidence>
<evidence type="ECO:0000256" key="7">
    <source>
        <dbReference type="ARBA" id="ARBA00022741"/>
    </source>
</evidence>
<dbReference type="GO" id="GO:0051301">
    <property type="term" value="P:cell division"/>
    <property type="evidence" value="ECO:0007669"/>
    <property type="project" value="UniProtKB-KW"/>
</dbReference>
<feature type="region of interest" description="Disordered" evidence="17">
    <location>
        <begin position="624"/>
        <end position="668"/>
    </location>
</feature>
<dbReference type="PANTHER" id="PTHR23076:SF97">
    <property type="entry name" value="ATP-DEPENDENT ZINC METALLOPROTEASE YME1L1"/>
    <property type="match status" value="1"/>
</dbReference>
<evidence type="ECO:0000256" key="14">
    <source>
        <dbReference type="ARBA" id="ARBA00061570"/>
    </source>
</evidence>
<dbReference type="HAMAP" id="MF_01458">
    <property type="entry name" value="FtsH"/>
    <property type="match status" value="1"/>
</dbReference>
<evidence type="ECO:0000256" key="2">
    <source>
        <dbReference type="ARBA" id="ARBA00010044"/>
    </source>
</evidence>
<evidence type="ECO:0000256" key="17">
    <source>
        <dbReference type="SAM" id="MobiDB-lite"/>
    </source>
</evidence>
<dbReference type="OrthoDB" id="9809379at2"/>
<dbReference type="FunFam" id="1.20.58.760:FF:000001">
    <property type="entry name" value="ATP-dependent zinc metalloprotease FtsH"/>
    <property type="match status" value="1"/>
</dbReference>
<keyword evidence="13 15" id="KW-0472">Membrane</keyword>
<comment type="similarity">
    <text evidence="14 15">In the central section; belongs to the AAA ATPase family.</text>
</comment>
<dbReference type="GO" id="GO:0004176">
    <property type="term" value="F:ATP-dependent peptidase activity"/>
    <property type="evidence" value="ECO:0007669"/>
    <property type="project" value="InterPro"/>
</dbReference>
<dbReference type="FunFam" id="3.40.50.300:FF:000001">
    <property type="entry name" value="ATP-dependent zinc metalloprotease FtsH"/>
    <property type="match status" value="1"/>
</dbReference>
<keyword evidence="4 15" id="KW-0645">Protease</keyword>
<organism evidence="19 20">
    <name type="scientific">Fodinibius salipaludis</name>
    <dbReference type="NCBI Taxonomy" id="2032627"/>
    <lineage>
        <taxon>Bacteria</taxon>
        <taxon>Pseudomonadati</taxon>
        <taxon>Balneolota</taxon>
        <taxon>Balneolia</taxon>
        <taxon>Balneolales</taxon>
        <taxon>Balneolaceae</taxon>
        <taxon>Fodinibius</taxon>
    </lineage>
</organism>
<evidence type="ECO:0000313" key="19">
    <source>
        <dbReference type="EMBL" id="PAU94551.1"/>
    </source>
</evidence>
<feature type="transmembrane region" description="Helical" evidence="15">
    <location>
        <begin position="138"/>
        <end position="161"/>
    </location>
</feature>
<evidence type="ECO:0000256" key="15">
    <source>
        <dbReference type="HAMAP-Rule" id="MF_01458"/>
    </source>
</evidence>
<dbReference type="SMART" id="SM00382">
    <property type="entry name" value="AAA"/>
    <property type="match status" value="1"/>
</dbReference>
<keyword evidence="10 15" id="KW-0067">ATP-binding</keyword>
<comment type="similarity">
    <text evidence="2 15">In the C-terminal section; belongs to the peptidase M41 family.</text>
</comment>
<feature type="transmembrane region" description="Helical" evidence="15">
    <location>
        <begin position="30"/>
        <end position="47"/>
    </location>
</feature>
<dbReference type="InterPro" id="IPR005936">
    <property type="entry name" value="FtsH"/>
</dbReference>
<dbReference type="InterPro" id="IPR003593">
    <property type="entry name" value="AAA+_ATPase"/>
</dbReference>
<evidence type="ECO:0000256" key="9">
    <source>
        <dbReference type="ARBA" id="ARBA00022833"/>
    </source>
</evidence>
<keyword evidence="5 15" id="KW-0812">Transmembrane</keyword>
<dbReference type="CDD" id="cd19501">
    <property type="entry name" value="RecA-like_FtsH"/>
    <property type="match status" value="1"/>
</dbReference>
<dbReference type="Gene3D" id="1.20.58.760">
    <property type="entry name" value="Peptidase M41"/>
    <property type="match status" value="1"/>
</dbReference>
<evidence type="ECO:0000256" key="11">
    <source>
        <dbReference type="ARBA" id="ARBA00022989"/>
    </source>
</evidence>
<comment type="subcellular location">
    <subcellularLocation>
        <location evidence="15">Cell membrane</location>
        <topology evidence="15">Multi-pass membrane protein</topology>
        <orientation evidence="15">Cytoplasmic side</orientation>
    </subcellularLocation>
    <subcellularLocation>
        <location evidence="1">Membrane</location>
    </subcellularLocation>
</comment>
<dbReference type="GO" id="GO:0004222">
    <property type="term" value="F:metalloendopeptidase activity"/>
    <property type="evidence" value="ECO:0007669"/>
    <property type="project" value="InterPro"/>
</dbReference>
<comment type="similarity">
    <text evidence="16">Belongs to the AAA ATPase family.</text>
</comment>
<dbReference type="InterPro" id="IPR003959">
    <property type="entry name" value="ATPase_AAA_core"/>
</dbReference>
<comment type="caution">
    <text evidence="19">The sequence shown here is derived from an EMBL/GenBank/DDBJ whole genome shotgun (WGS) entry which is preliminary data.</text>
</comment>
<dbReference type="InterPro" id="IPR037219">
    <property type="entry name" value="Peptidase_M41-like"/>
</dbReference>
<sequence length="668" mass="75165">MAENKKKQNPNKNDQKKNKGLKGPGGKHQYTFYWIVLAALFGFWLFSSQSGGLFGGPPTIDYSEFRNQITSGNVEKVVIQGEQVTGDLKEATRLKAAENDTTHYQSFNTYLPSFGDDKLMSMLEEQEVKVETRPKSDFNWWTVLLWGLPLIFLIMIGFQFFRQMRMQGQNMFKIGESKAKLQDAETVNTTFDDVAGLEGAKTELQEVVSFLKDPEQFDSLGGELPRGLLMVGPPGTGKTLLARAVAGEAGVPFFTITGSDFMEMFVGVGAKRVRDMFNKAKEKEPAIIFIDEIDSIGRKRGAGLGGGHDEREQTLNQLLSELDGFEKNEGVVVMAATNRPDILDKALLRPGRFDRQITVHLPTQEHREQILEIHSQNKKISDDVDMEEIARSTPGFSGADLQNLLNEAALIAARYKRKAIEQQDIDQARDKVMMGLKREGIRLTDHEKKLLAYHEAGHAIVAAVLPNTDPIHKVTVIPRGQAMGVTMQMPDKEKYLYEKKYMLDRMAVMMGGRAAENLIFDTATSGAENDLKQIRKLARKMVLDWGMSDKFNNIAFGSQREQVFLGEQMGSSKEYSENTAREVDEEVLRILKEAYDRAMTAITEHRGILDKLADELIEHEEVSGKKVMEWLNGSAEKEETAETEESDQEKAKNETKLKENEEPADEEE</sequence>
<keyword evidence="11 15" id="KW-1133">Transmembrane helix</keyword>
<dbReference type="InterPro" id="IPR000642">
    <property type="entry name" value="Peptidase_M41"/>
</dbReference>
<feature type="domain" description="AAA+ ATPase" evidence="18">
    <location>
        <begin position="224"/>
        <end position="363"/>
    </location>
</feature>
<dbReference type="Pfam" id="PF01434">
    <property type="entry name" value="Peptidase_M41"/>
    <property type="match status" value="1"/>
</dbReference>
<dbReference type="PROSITE" id="PS00674">
    <property type="entry name" value="AAA"/>
    <property type="match status" value="1"/>
</dbReference>
<keyword evidence="20" id="KW-1185">Reference proteome</keyword>
<evidence type="ECO:0000256" key="1">
    <source>
        <dbReference type="ARBA" id="ARBA00004370"/>
    </source>
</evidence>
<keyword evidence="9 15" id="KW-0862">Zinc</keyword>
<reference evidence="19 20" key="1">
    <citation type="submission" date="2017-08" db="EMBL/GenBank/DDBJ databases">
        <title>Aliifodinibius alkalisoli sp. nov., isolated from saline alkaline soil.</title>
        <authorList>
            <person name="Liu D."/>
            <person name="Zhang G."/>
        </authorList>
    </citation>
    <scope>NUCLEOTIDE SEQUENCE [LARGE SCALE GENOMIC DNA]</scope>
    <source>
        <strain evidence="19 20">WN023</strain>
    </source>
</reference>
<dbReference type="Pfam" id="PF17862">
    <property type="entry name" value="AAA_lid_3"/>
    <property type="match status" value="1"/>
</dbReference>
<dbReference type="InterPro" id="IPR027417">
    <property type="entry name" value="P-loop_NTPase"/>
</dbReference>
<dbReference type="InterPro" id="IPR003960">
    <property type="entry name" value="ATPase_AAA_CS"/>
</dbReference>
<keyword evidence="19" id="KW-0132">Cell division</keyword>
<comment type="cofactor">
    <cofactor evidence="15">
        <name>Zn(2+)</name>
        <dbReference type="ChEBI" id="CHEBI:29105"/>
    </cofactor>
    <text evidence="15">Binds 1 zinc ion per subunit.</text>
</comment>
<evidence type="ECO:0000256" key="6">
    <source>
        <dbReference type="ARBA" id="ARBA00022723"/>
    </source>
</evidence>
<dbReference type="GO" id="GO:0006508">
    <property type="term" value="P:proteolysis"/>
    <property type="evidence" value="ECO:0007669"/>
    <property type="project" value="UniProtKB-KW"/>
</dbReference>
<comment type="function">
    <text evidence="15">Acts as a processive, ATP-dependent zinc metallopeptidase for both cytoplasmic and membrane proteins. Plays a role in the quality control of integral membrane proteins.</text>
</comment>
<feature type="binding site" evidence="15">
    <location>
        <position position="454"/>
    </location>
    <ligand>
        <name>Zn(2+)</name>
        <dbReference type="ChEBI" id="CHEBI:29105"/>
        <note>catalytic</note>
    </ligand>
</feature>
<feature type="active site" evidence="15">
    <location>
        <position position="455"/>
    </location>
</feature>
<dbReference type="GO" id="GO:0030163">
    <property type="term" value="P:protein catabolic process"/>
    <property type="evidence" value="ECO:0007669"/>
    <property type="project" value="UniProtKB-UniRule"/>
</dbReference>
<feature type="compositionally biased region" description="Basic and acidic residues" evidence="17">
    <location>
        <begin position="648"/>
        <end position="661"/>
    </location>
</feature>
<evidence type="ECO:0000313" key="20">
    <source>
        <dbReference type="Proteomes" id="UP000218831"/>
    </source>
</evidence>
<proteinExistence type="inferred from homology"/>
<dbReference type="NCBIfam" id="TIGR01241">
    <property type="entry name" value="FtsH_fam"/>
    <property type="match status" value="1"/>
</dbReference>
<dbReference type="Proteomes" id="UP000218831">
    <property type="component" value="Unassembled WGS sequence"/>
</dbReference>
<dbReference type="EMBL" id="NSKE01000004">
    <property type="protein sequence ID" value="PAU94551.1"/>
    <property type="molecule type" value="Genomic_DNA"/>
</dbReference>
<evidence type="ECO:0000256" key="10">
    <source>
        <dbReference type="ARBA" id="ARBA00022840"/>
    </source>
</evidence>
<dbReference type="InterPro" id="IPR041569">
    <property type="entry name" value="AAA_lid_3"/>
</dbReference>
<evidence type="ECO:0000256" key="3">
    <source>
        <dbReference type="ARBA" id="ARBA00022475"/>
    </source>
</evidence>
<dbReference type="GO" id="GO:0008270">
    <property type="term" value="F:zinc ion binding"/>
    <property type="evidence" value="ECO:0007669"/>
    <property type="project" value="UniProtKB-UniRule"/>
</dbReference>
<dbReference type="Pfam" id="PF06480">
    <property type="entry name" value="FtsH_ext"/>
    <property type="match status" value="1"/>
</dbReference>
<dbReference type="SUPFAM" id="SSF140990">
    <property type="entry name" value="FtsH protease domain-like"/>
    <property type="match status" value="1"/>
</dbReference>
<dbReference type="PANTHER" id="PTHR23076">
    <property type="entry name" value="METALLOPROTEASE M41 FTSH"/>
    <property type="match status" value="1"/>
</dbReference>
<evidence type="ECO:0000256" key="8">
    <source>
        <dbReference type="ARBA" id="ARBA00022801"/>
    </source>
</evidence>
<feature type="region of interest" description="Disordered" evidence="17">
    <location>
        <begin position="1"/>
        <end position="24"/>
    </location>
</feature>
<gene>
    <name evidence="15" type="primary">ftsH</name>
    <name evidence="19" type="ORF">CK503_07085</name>
</gene>
<evidence type="ECO:0000259" key="18">
    <source>
        <dbReference type="SMART" id="SM00382"/>
    </source>
</evidence>
<evidence type="ECO:0000256" key="16">
    <source>
        <dbReference type="RuleBase" id="RU003651"/>
    </source>
</evidence>
<dbReference type="Gene3D" id="1.10.8.60">
    <property type="match status" value="1"/>
</dbReference>
<dbReference type="AlphaFoldDB" id="A0A2A2GAE3"/>
<name>A0A2A2GAE3_9BACT</name>
<dbReference type="Gene3D" id="3.30.720.210">
    <property type="match status" value="1"/>
</dbReference>
<keyword evidence="7 15" id="KW-0547">Nucleotide-binding</keyword>
<dbReference type="RefSeq" id="WP_095606092.1">
    <property type="nucleotide sequence ID" value="NZ_NSKE01000004.1"/>
</dbReference>
<keyword evidence="6 15" id="KW-0479">Metal-binding</keyword>
<dbReference type="SUPFAM" id="SSF52540">
    <property type="entry name" value="P-loop containing nucleoside triphosphate hydrolases"/>
    <property type="match status" value="1"/>
</dbReference>
<keyword evidence="12 15" id="KW-0482">Metalloprotease</keyword>
<accession>A0A2A2GAE3</accession>
<dbReference type="GO" id="GO:0005886">
    <property type="term" value="C:plasma membrane"/>
    <property type="evidence" value="ECO:0007669"/>
    <property type="project" value="UniProtKB-SubCell"/>
</dbReference>
<comment type="subunit">
    <text evidence="15">Homohexamer.</text>
</comment>
<keyword evidence="8 15" id="KW-0378">Hydrolase</keyword>
<keyword evidence="3 15" id="KW-1003">Cell membrane</keyword>
<feature type="binding site" evidence="15">
    <location>
        <position position="530"/>
    </location>
    <ligand>
        <name>Zn(2+)</name>
        <dbReference type="ChEBI" id="CHEBI:29105"/>
        <note>catalytic</note>
    </ligand>
</feature>
<feature type="binding site" evidence="15">
    <location>
        <begin position="232"/>
        <end position="239"/>
    </location>
    <ligand>
        <name>ATP</name>
        <dbReference type="ChEBI" id="CHEBI:30616"/>
    </ligand>
</feature>
<dbReference type="EC" id="3.4.24.-" evidence="15"/>
<dbReference type="Gene3D" id="3.40.50.300">
    <property type="entry name" value="P-loop containing nucleotide triphosphate hydrolases"/>
    <property type="match status" value="1"/>
</dbReference>
<feature type="binding site" evidence="15">
    <location>
        <position position="458"/>
    </location>
    <ligand>
        <name>Zn(2+)</name>
        <dbReference type="ChEBI" id="CHEBI:29105"/>
        <note>catalytic</note>
    </ligand>
</feature>
<dbReference type="GO" id="GO:0005524">
    <property type="term" value="F:ATP binding"/>
    <property type="evidence" value="ECO:0007669"/>
    <property type="project" value="UniProtKB-UniRule"/>
</dbReference>
<dbReference type="Pfam" id="PF00004">
    <property type="entry name" value="AAA"/>
    <property type="match status" value="1"/>
</dbReference>
<dbReference type="GO" id="GO:0016887">
    <property type="term" value="F:ATP hydrolysis activity"/>
    <property type="evidence" value="ECO:0007669"/>
    <property type="project" value="UniProtKB-UniRule"/>
</dbReference>
<dbReference type="InterPro" id="IPR011546">
    <property type="entry name" value="Pept_M41_FtsH_extracell"/>
</dbReference>
<evidence type="ECO:0000256" key="5">
    <source>
        <dbReference type="ARBA" id="ARBA00022692"/>
    </source>
</evidence>